<dbReference type="PANTHER" id="PTHR43265:SF1">
    <property type="entry name" value="ESTERASE ESTD"/>
    <property type="match status" value="1"/>
</dbReference>
<dbReference type="Pfam" id="PF12146">
    <property type="entry name" value="Hydrolase_4"/>
    <property type="match status" value="1"/>
</dbReference>
<gene>
    <name evidence="3" type="ORF">CVE23_07755</name>
</gene>
<evidence type="ECO:0000256" key="1">
    <source>
        <dbReference type="SAM" id="Phobius"/>
    </source>
</evidence>
<sequence length="343" mass="38441">MDKFFRLPRWLSITCAIAFTLLSFLLYQNYYKIREEKVTIPTPMQPLNAILAMPATLPPGQKPGVVIFVHGDGPIEATHGGFYRPMWEAIAKAGYASLSWNKPGVGGAPGNWLLQNMDDRANEVMAAIRWVQANPQLDGTRIGLWGASQGGWVLPKVARLDPEVCFMIAVSPAINWLQQGQYNTIASMKDQHASAPAIEQAVSRNAIILRYLQQGKTLAQYQQDMPGKIDLTPDRWTFIQKNFQADATDDLKNIHTNVLLMLGGKDINVDVNNTRNTYQALLTRPGQLTVKYYPPSTHNMVDKSVEESLIKSWTLGLFFPRQIFTAGYLADQTRFIADTRCPQ</sequence>
<dbReference type="AlphaFoldDB" id="A0A2K8QK51"/>
<feature type="transmembrane region" description="Helical" evidence="1">
    <location>
        <begin position="7"/>
        <end position="27"/>
    </location>
</feature>
<accession>A0A2K8QK51</accession>
<proteinExistence type="predicted"/>
<dbReference type="InterPro" id="IPR029058">
    <property type="entry name" value="AB_hydrolase_fold"/>
</dbReference>
<name>A0A2K8QK51_9GAMM</name>
<dbReference type="EMBL" id="CP025003">
    <property type="protein sequence ID" value="ATZ93876.1"/>
    <property type="molecule type" value="Genomic_DNA"/>
</dbReference>
<keyword evidence="3" id="KW-0378">Hydrolase</keyword>
<evidence type="ECO:0000313" key="4">
    <source>
        <dbReference type="Proteomes" id="UP000231901"/>
    </source>
</evidence>
<protein>
    <submittedName>
        <fullName evidence="3">Alpha/beta hydrolase</fullName>
    </submittedName>
</protein>
<keyword evidence="1" id="KW-0812">Transmembrane</keyword>
<keyword evidence="1" id="KW-1133">Transmembrane helix</keyword>
<dbReference type="Proteomes" id="UP000231901">
    <property type="component" value="Chromosome"/>
</dbReference>
<evidence type="ECO:0000313" key="3">
    <source>
        <dbReference type="EMBL" id="ATZ93876.1"/>
    </source>
</evidence>
<feature type="domain" description="Serine aminopeptidase S33" evidence="2">
    <location>
        <begin position="63"/>
        <end position="300"/>
    </location>
</feature>
<dbReference type="InterPro" id="IPR053145">
    <property type="entry name" value="AB_hydrolase_Est10"/>
</dbReference>
<dbReference type="RefSeq" id="WP_100849233.1">
    <property type="nucleotide sequence ID" value="NZ_BMJF01000008.1"/>
</dbReference>
<dbReference type="SUPFAM" id="SSF53474">
    <property type="entry name" value="alpha/beta-Hydrolases"/>
    <property type="match status" value="1"/>
</dbReference>
<dbReference type="PANTHER" id="PTHR43265">
    <property type="entry name" value="ESTERASE ESTD"/>
    <property type="match status" value="1"/>
</dbReference>
<dbReference type="InterPro" id="IPR022742">
    <property type="entry name" value="Hydrolase_4"/>
</dbReference>
<dbReference type="GeneID" id="66564230"/>
<dbReference type="KEGG" id="dfn:CVE23_07755"/>
<keyword evidence="1" id="KW-0472">Membrane</keyword>
<dbReference type="GO" id="GO:0052689">
    <property type="term" value="F:carboxylic ester hydrolase activity"/>
    <property type="evidence" value="ECO:0007669"/>
    <property type="project" value="TreeGrafter"/>
</dbReference>
<organism evidence="3 4">
    <name type="scientific">Dickeya fangzhongdai</name>
    <dbReference type="NCBI Taxonomy" id="1778540"/>
    <lineage>
        <taxon>Bacteria</taxon>
        <taxon>Pseudomonadati</taxon>
        <taxon>Pseudomonadota</taxon>
        <taxon>Gammaproteobacteria</taxon>
        <taxon>Enterobacterales</taxon>
        <taxon>Pectobacteriaceae</taxon>
        <taxon>Dickeya</taxon>
    </lineage>
</organism>
<keyword evidence="4" id="KW-1185">Reference proteome</keyword>
<reference evidence="4" key="1">
    <citation type="journal article" date="2018" name="Genome Announc.">
        <title>Complete genome sequence of a Dickeya fangzhongdai type strain causing bleeding canker of pear tree trunks.</title>
        <authorList>
            <person name="Zhao Y."/>
            <person name="Tian Y."/>
            <person name="Li X."/>
            <person name="Hu B."/>
        </authorList>
    </citation>
    <scope>NUCLEOTIDE SEQUENCE [LARGE SCALE GENOMIC DNA]</scope>
    <source>
        <strain evidence="4">DSM 101947</strain>
    </source>
</reference>
<evidence type="ECO:0000259" key="2">
    <source>
        <dbReference type="Pfam" id="PF12146"/>
    </source>
</evidence>
<dbReference type="Gene3D" id="3.40.50.1820">
    <property type="entry name" value="alpha/beta hydrolase"/>
    <property type="match status" value="1"/>
</dbReference>